<dbReference type="RefSeq" id="WP_408079675.1">
    <property type="nucleotide sequence ID" value="NZ_JBELQC010000002.1"/>
</dbReference>
<organism evidence="1 2">
    <name type="scientific">Sphingomonas plantiphila</name>
    <dbReference type="NCBI Taxonomy" id="3163295"/>
    <lineage>
        <taxon>Bacteria</taxon>
        <taxon>Pseudomonadati</taxon>
        <taxon>Pseudomonadota</taxon>
        <taxon>Alphaproteobacteria</taxon>
        <taxon>Sphingomonadales</taxon>
        <taxon>Sphingomonadaceae</taxon>
        <taxon>Sphingomonas</taxon>
    </lineage>
</organism>
<proteinExistence type="predicted"/>
<evidence type="ECO:0000313" key="1">
    <source>
        <dbReference type="EMBL" id="MFL9842229.1"/>
    </source>
</evidence>
<dbReference type="EMBL" id="JBELQC010000002">
    <property type="protein sequence ID" value="MFL9842229.1"/>
    <property type="molecule type" value="Genomic_DNA"/>
</dbReference>
<dbReference type="Proteomes" id="UP001629244">
    <property type="component" value="Unassembled WGS sequence"/>
</dbReference>
<sequence length="99" mass="10839">MAARTIIVIAAIEDAERLSSVGWNRWSMTARKLKTIRGAQSEKSYSFQATLSSSGCGETPLPTRGERWVLYFSSSDGAVSEALPLALAKEHDPRLKGIR</sequence>
<evidence type="ECO:0000313" key="2">
    <source>
        <dbReference type="Proteomes" id="UP001629244"/>
    </source>
</evidence>
<accession>A0ABW8YPS6</accession>
<reference evidence="1 2" key="1">
    <citation type="submission" date="2024-06" db="EMBL/GenBank/DDBJ databases">
        <authorList>
            <person name="Kaempfer P."/>
            <person name="Viver T."/>
        </authorList>
    </citation>
    <scope>NUCLEOTIDE SEQUENCE [LARGE SCALE GENOMIC DNA]</scope>
    <source>
        <strain evidence="1 2">ST-64</strain>
    </source>
</reference>
<keyword evidence="2" id="KW-1185">Reference proteome</keyword>
<name>A0ABW8YPS6_9SPHN</name>
<gene>
    <name evidence="1" type="ORF">ABS767_14750</name>
</gene>
<protein>
    <submittedName>
        <fullName evidence="1">Uncharacterized protein</fullName>
    </submittedName>
</protein>
<comment type="caution">
    <text evidence="1">The sequence shown here is derived from an EMBL/GenBank/DDBJ whole genome shotgun (WGS) entry which is preliminary data.</text>
</comment>